<evidence type="ECO:0000259" key="20">
    <source>
        <dbReference type="Pfam" id="PF02896"/>
    </source>
</evidence>
<dbReference type="Gene3D" id="3.50.30.10">
    <property type="entry name" value="Phosphohistidine domain"/>
    <property type="match status" value="1"/>
</dbReference>
<dbReference type="Pfam" id="PF00391">
    <property type="entry name" value="PEP-utilizers"/>
    <property type="match status" value="1"/>
</dbReference>
<evidence type="ECO:0000256" key="1">
    <source>
        <dbReference type="ARBA" id="ARBA00000683"/>
    </source>
</evidence>
<dbReference type="InterPro" id="IPR036637">
    <property type="entry name" value="Phosphohistidine_dom_sf"/>
</dbReference>
<comment type="catalytic activity">
    <reaction evidence="1 17">
        <text>L-histidyl-[protein] + phosphoenolpyruvate = N(pros)-phospho-L-histidyl-[protein] + pyruvate</text>
        <dbReference type="Rhea" id="RHEA:23880"/>
        <dbReference type="Rhea" id="RHEA-COMP:9745"/>
        <dbReference type="Rhea" id="RHEA-COMP:9746"/>
        <dbReference type="ChEBI" id="CHEBI:15361"/>
        <dbReference type="ChEBI" id="CHEBI:29979"/>
        <dbReference type="ChEBI" id="CHEBI:58702"/>
        <dbReference type="ChEBI" id="CHEBI:64837"/>
        <dbReference type="EC" id="2.7.3.9"/>
    </reaction>
</comment>
<keyword evidence="12 17" id="KW-0598">Phosphotransferase system</keyword>
<dbReference type="PRINTS" id="PR01736">
    <property type="entry name" value="PHPHTRNFRASE"/>
</dbReference>
<evidence type="ECO:0000256" key="18">
    <source>
        <dbReference type="SAM" id="MobiDB-lite"/>
    </source>
</evidence>
<comment type="function">
    <text evidence="3 17">General (non sugar-specific) component of the phosphoenolpyruvate-dependent sugar phosphotransferase system (sugar PTS). This major carbohydrate active-transport system catalyzes the phosphorylation of incoming sugar substrates concomitantly with their translocation across the cell membrane. Enzyme I transfers the phosphoryl group from phosphoenolpyruvate (PEP) to the phosphoryl carrier protein (HPr).</text>
</comment>
<gene>
    <name evidence="22" type="ORF">H4W26_002278</name>
</gene>
<dbReference type="InterPro" id="IPR008279">
    <property type="entry name" value="PEP-util_enz_mobile_dom"/>
</dbReference>
<dbReference type="InterPro" id="IPR008731">
    <property type="entry name" value="PTS_EIN"/>
</dbReference>
<keyword evidence="23" id="KW-1185">Reference proteome</keyword>
<dbReference type="GO" id="GO:0008965">
    <property type="term" value="F:phosphoenolpyruvate-protein phosphotransferase activity"/>
    <property type="evidence" value="ECO:0007669"/>
    <property type="project" value="UniProtKB-EC"/>
</dbReference>
<dbReference type="InterPro" id="IPR036618">
    <property type="entry name" value="PtsI_HPr-bd_sf"/>
</dbReference>
<proteinExistence type="inferred from homology"/>
<feature type="domain" description="Phosphotransferase system enzyme I N-terminal" evidence="21">
    <location>
        <begin position="6"/>
        <end position="121"/>
    </location>
</feature>
<evidence type="ECO:0000256" key="12">
    <source>
        <dbReference type="ARBA" id="ARBA00022683"/>
    </source>
</evidence>
<keyword evidence="15 17" id="KW-0460">Magnesium</keyword>
<dbReference type="PANTHER" id="PTHR46244">
    <property type="entry name" value="PHOSPHOENOLPYRUVATE-PROTEIN PHOSPHOTRANSFERASE"/>
    <property type="match status" value="1"/>
</dbReference>
<evidence type="ECO:0000256" key="4">
    <source>
        <dbReference type="ARBA" id="ARBA00004496"/>
    </source>
</evidence>
<evidence type="ECO:0000256" key="7">
    <source>
        <dbReference type="ARBA" id="ARBA00016544"/>
    </source>
</evidence>
<dbReference type="InterPro" id="IPR000121">
    <property type="entry name" value="PEP_util_C"/>
</dbReference>
<dbReference type="Gene3D" id="3.20.20.60">
    <property type="entry name" value="Phosphoenolpyruvate-binding domains"/>
    <property type="match status" value="1"/>
</dbReference>
<evidence type="ECO:0000256" key="15">
    <source>
        <dbReference type="ARBA" id="ARBA00022842"/>
    </source>
</evidence>
<evidence type="ECO:0000256" key="13">
    <source>
        <dbReference type="ARBA" id="ARBA00022723"/>
    </source>
</evidence>
<evidence type="ECO:0000256" key="8">
    <source>
        <dbReference type="ARBA" id="ARBA00022448"/>
    </source>
</evidence>
<organism evidence="22 23">
    <name type="scientific">Nesterenkonia halotolerans</name>
    <dbReference type="NCBI Taxonomy" id="225325"/>
    <lineage>
        <taxon>Bacteria</taxon>
        <taxon>Bacillati</taxon>
        <taxon>Actinomycetota</taxon>
        <taxon>Actinomycetes</taxon>
        <taxon>Micrococcales</taxon>
        <taxon>Micrococcaceae</taxon>
        <taxon>Nesterenkonia</taxon>
    </lineage>
</organism>
<comment type="similarity">
    <text evidence="5 17">Belongs to the PEP-utilizing enzyme family.</text>
</comment>
<accession>A0ABR9JA89</accession>
<evidence type="ECO:0000259" key="19">
    <source>
        <dbReference type="Pfam" id="PF00391"/>
    </source>
</evidence>
<feature type="region of interest" description="Disordered" evidence="18">
    <location>
        <begin position="225"/>
        <end position="251"/>
    </location>
</feature>
<sequence length="552" mass="57415">MSELSGIGIGRGIATGPVARMSPPPPAPEDRASELSLEDETQRVKEAVAAVAAELDERGRAVGGTAKDVLEAQAMMAQDPTLEESVQTRLKAGKTGEFAVHEAFAEFRETLEQLGGYLGERASDLSDVAQRVIASLRGLPAPGIPDPGHPFILVAEDLAPADTALLDLDQVQALITIQGGPTSHTAILARENSITAIVGVAEAAELTEGEQVIVDAVAGTVFTEPTEEQISDAESRRAAREAEAAAPLTPGALADGTSVPLLANLGSPKGTAEAVELGAEGVGLFRTEFLFLSADEAPSVEEQRESYQQLLEAFPGKKVVVRALDAGADKPLSFLNDQPEENPALGLRGLRALMANEAILKDQLTALAQAQENTEADLWVMAPMVSTVEEAEEFTALAKKHGLATAGVMVEVPSIALMADELMPRTDFASIGTNDLTQYTMAADRLLGSVATLQDPWHPAVLRLIRQVGAAGIDSGKPVGVCGEAAADPLLAVVLVGLGVNTLSMAPAALADVRAELKLHTLEQAKSIAEAALTAATAAQARESALKAAQQS</sequence>
<feature type="compositionally biased region" description="Basic and acidic residues" evidence="18">
    <location>
        <begin position="233"/>
        <end position="243"/>
    </location>
</feature>
<name>A0ABR9JA89_9MICC</name>
<dbReference type="InterPro" id="IPR040442">
    <property type="entry name" value="Pyrv_kinase-like_dom_sf"/>
</dbReference>
<evidence type="ECO:0000256" key="3">
    <source>
        <dbReference type="ARBA" id="ARBA00002728"/>
    </source>
</evidence>
<evidence type="ECO:0000256" key="2">
    <source>
        <dbReference type="ARBA" id="ARBA00001946"/>
    </source>
</evidence>
<dbReference type="Gene3D" id="1.10.274.10">
    <property type="entry name" value="PtsI, HPr-binding domain"/>
    <property type="match status" value="1"/>
</dbReference>
<protein>
    <recommendedName>
        <fullName evidence="7 17">Phosphoenolpyruvate-protein phosphotransferase</fullName>
        <ecNumber evidence="6 17">2.7.3.9</ecNumber>
    </recommendedName>
    <alternativeName>
        <fullName evidence="16 17">Phosphotransferase system, enzyme I</fullName>
    </alternativeName>
</protein>
<reference evidence="22 23" key="1">
    <citation type="submission" date="2020-10" db="EMBL/GenBank/DDBJ databases">
        <title>Sequencing the genomes of 1000 actinobacteria strains.</title>
        <authorList>
            <person name="Klenk H.-P."/>
        </authorList>
    </citation>
    <scope>NUCLEOTIDE SEQUENCE [LARGE SCALE GENOMIC DNA]</scope>
    <source>
        <strain evidence="22 23">DSM 15474</strain>
    </source>
</reference>
<evidence type="ECO:0000256" key="17">
    <source>
        <dbReference type="PIRNR" id="PIRNR000732"/>
    </source>
</evidence>
<dbReference type="SUPFAM" id="SSF47831">
    <property type="entry name" value="Enzyme I of the PEP:sugar phosphotransferase system HPr-binding (sub)domain"/>
    <property type="match status" value="1"/>
</dbReference>
<dbReference type="SUPFAM" id="SSF51621">
    <property type="entry name" value="Phosphoenolpyruvate/pyruvate domain"/>
    <property type="match status" value="1"/>
</dbReference>
<comment type="caution">
    <text evidence="22">The sequence shown here is derived from an EMBL/GenBank/DDBJ whole genome shotgun (WGS) entry which is preliminary data.</text>
</comment>
<evidence type="ECO:0000256" key="5">
    <source>
        <dbReference type="ARBA" id="ARBA00007837"/>
    </source>
</evidence>
<dbReference type="Pfam" id="PF05524">
    <property type="entry name" value="PEP-utilisers_N"/>
    <property type="match status" value="1"/>
</dbReference>
<dbReference type="Pfam" id="PF02896">
    <property type="entry name" value="PEP-utilizers_C"/>
    <property type="match status" value="1"/>
</dbReference>
<dbReference type="InterPro" id="IPR015813">
    <property type="entry name" value="Pyrv/PenolPyrv_kinase-like_dom"/>
</dbReference>
<dbReference type="SUPFAM" id="SSF52009">
    <property type="entry name" value="Phosphohistidine domain"/>
    <property type="match status" value="1"/>
</dbReference>
<dbReference type="EMBL" id="JADBEE010000002">
    <property type="protein sequence ID" value="MBE1515486.1"/>
    <property type="molecule type" value="Genomic_DNA"/>
</dbReference>
<dbReference type="EC" id="2.7.3.9" evidence="6 17"/>
<feature type="region of interest" description="Disordered" evidence="18">
    <location>
        <begin position="1"/>
        <end position="41"/>
    </location>
</feature>
<feature type="domain" description="PEP-utilising enzyme mobile" evidence="19">
    <location>
        <begin position="150"/>
        <end position="219"/>
    </location>
</feature>
<comment type="subcellular location">
    <subcellularLocation>
        <location evidence="4 17">Cytoplasm</location>
    </subcellularLocation>
</comment>
<dbReference type="InterPro" id="IPR050499">
    <property type="entry name" value="PEP-utilizing_PTS_enzyme"/>
</dbReference>
<evidence type="ECO:0000256" key="9">
    <source>
        <dbReference type="ARBA" id="ARBA00022490"/>
    </source>
</evidence>
<evidence type="ECO:0000313" key="23">
    <source>
        <dbReference type="Proteomes" id="UP000636579"/>
    </source>
</evidence>
<dbReference type="PANTHER" id="PTHR46244:SF3">
    <property type="entry name" value="PHOSPHOENOLPYRUVATE-PROTEIN PHOSPHOTRANSFERASE"/>
    <property type="match status" value="1"/>
</dbReference>
<dbReference type="InterPro" id="IPR024692">
    <property type="entry name" value="PTS_EI"/>
</dbReference>
<evidence type="ECO:0000313" key="22">
    <source>
        <dbReference type="EMBL" id="MBE1515486.1"/>
    </source>
</evidence>
<dbReference type="RefSeq" id="WP_192592320.1">
    <property type="nucleotide sequence ID" value="NZ_JADBEE010000002.1"/>
</dbReference>
<evidence type="ECO:0000256" key="6">
    <source>
        <dbReference type="ARBA" id="ARBA00012232"/>
    </source>
</evidence>
<evidence type="ECO:0000256" key="16">
    <source>
        <dbReference type="ARBA" id="ARBA00033235"/>
    </source>
</evidence>
<keyword evidence="11 17" id="KW-0808">Transferase</keyword>
<keyword evidence="8 17" id="KW-0813">Transport</keyword>
<dbReference type="Proteomes" id="UP000636579">
    <property type="component" value="Unassembled WGS sequence"/>
</dbReference>
<feature type="domain" description="PEP-utilising enzyme C-terminal" evidence="20">
    <location>
        <begin position="248"/>
        <end position="518"/>
    </location>
</feature>
<keyword evidence="10 17" id="KW-0762">Sugar transport</keyword>
<dbReference type="PROSITE" id="PS00370">
    <property type="entry name" value="PEP_ENZYMES_PHOS_SITE"/>
    <property type="match status" value="1"/>
</dbReference>
<dbReference type="PIRSF" id="PIRSF000732">
    <property type="entry name" value="PTS_enzyme_I"/>
    <property type="match status" value="1"/>
</dbReference>
<dbReference type="InterPro" id="IPR006318">
    <property type="entry name" value="PTS_EI-like"/>
</dbReference>
<comment type="cofactor">
    <cofactor evidence="2 17">
        <name>Mg(2+)</name>
        <dbReference type="ChEBI" id="CHEBI:18420"/>
    </cofactor>
</comment>
<evidence type="ECO:0000259" key="21">
    <source>
        <dbReference type="Pfam" id="PF05524"/>
    </source>
</evidence>
<keyword evidence="13 17" id="KW-0479">Metal-binding</keyword>
<evidence type="ECO:0000256" key="11">
    <source>
        <dbReference type="ARBA" id="ARBA00022679"/>
    </source>
</evidence>
<dbReference type="NCBIfam" id="TIGR01417">
    <property type="entry name" value="PTS_I_fam"/>
    <property type="match status" value="1"/>
</dbReference>
<dbReference type="InterPro" id="IPR018274">
    <property type="entry name" value="PEP_util_AS"/>
</dbReference>
<evidence type="ECO:0000256" key="14">
    <source>
        <dbReference type="ARBA" id="ARBA00022777"/>
    </source>
</evidence>
<keyword evidence="9 17" id="KW-0963">Cytoplasm</keyword>
<evidence type="ECO:0000256" key="10">
    <source>
        <dbReference type="ARBA" id="ARBA00022597"/>
    </source>
</evidence>
<keyword evidence="14 17" id="KW-0418">Kinase</keyword>